<evidence type="ECO:0000256" key="3">
    <source>
        <dbReference type="ARBA" id="ARBA00037338"/>
    </source>
</evidence>
<comment type="similarity">
    <text evidence="4">Belongs to the WD repeat ASA1 family.</text>
</comment>
<keyword evidence="10" id="KW-1185">Reference proteome</keyword>
<dbReference type="InterPro" id="IPR001680">
    <property type="entry name" value="WD40_rpt"/>
</dbReference>
<dbReference type="Gene3D" id="2.130.10.10">
    <property type="entry name" value="YVTN repeat-like/Quinoprotein amine dehydrogenase"/>
    <property type="match status" value="3"/>
</dbReference>
<keyword evidence="1 7" id="KW-0853">WD repeat</keyword>
<dbReference type="InterPro" id="IPR019775">
    <property type="entry name" value="WD40_repeat_CS"/>
</dbReference>
<dbReference type="RefSeq" id="XP_033683826.1">
    <property type="nucleotide sequence ID" value="XM_033830984.1"/>
</dbReference>
<dbReference type="PROSITE" id="PS00678">
    <property type="entry name" value="WD_REPEATS_1"/>
    <property type="match status" value="1"/>
</dbReference>
<evidence type="ECO:0000256" key="8">
    <source>
        <dbReference type="SAM" id="MobiDB-lite"/>
    </source>
</evidence>
<dbReference type="SMART" id="SM00320">
    <property type="entry name" value="WD40"/>
    <property type="match status" value="4"/>
</dbReference>
<proteinExistence type="inferred from homology"/>
<comment type="function">
    <text evidence="3">Component of the ASTRA complex involved in chromatin remodeling.</text>
</comment>
<dbReference type="SUPFAM" id="SSF50978">
    <property type="entry name" value="WD40 repeat-like"/>
    <property type="match status" value="1"/>
</dbReference>
<evidence type="ECO:0000256" key="1">
    <source>
        <dbReference type="ARBA" id="ARBA00022574"/>
    </source>
</evidence>
<feature type="compositionally biased region" description="Low complexity" evidence="8">
    <location>
        <begin position="371"/>
        <end position="394"/>
    </location>
</feature>
<evidence type="ECO:0000256" key="5">
    <source>
        <dbReference type="ARBA" id="ARBA00038749"/>
    </source>
</evidence>
<dbReference type="Pfam" id="PF00400">
    <property type="entry name" value="WD40"/>
    <property type="match status" value="2"/>
</dbReference>
<dbReference type="GeneID" id="54584314"/>
<dbReference type="OrthoDB" id="7668193at2759"/>
<reference evidence="9" key="1">
    <citation type="journal article" date="2020" name="Stud. Mycol.">
        <title>101 Dothideomycetes genomes: a test case for predicting lifestyles and emergence of pathogens.</title>
        <authorList>
            <person name="Haridas S."/>
            <person name="Albert R."/>
            <person name="Binder M."/>
            <person name="Bloem J."/>
            <person name="Labutti K."/>
            <person name="Salamov A."/>
            <person name="Andreopoulos B."/>
            <person name="Baker S."/>
            <person name="Barry K."/>
            <person name="Bills G."/>
            <person name="Bluhm B."/>
            <person name="Cannon C."/>
            <person name="Castanera R."/>
            <person name="Culley D."/>
            <person name="Daum C."/>
            <person name="Ezra D."/>
            <person name="Gonzalez J."/>
            <person name="Henrissat B."/>
            <person name="Kuo A."/>
            <person name="Liang C."/>
            <person name="Lipzen A."/>
            <person name="Lutzoni F."/>
            <person name="Magnuson J."/>
            <person name="Mondo S."/>
            <person name="Nolan M."/>
            <person name="Ohm R."/>
            <person name="Pangilinan J."/>
            <person name="Park H.-J."/>
            <person name="Ramirez L."/>
            <person name="Alfaro M."/>
            <person name="Sun H."/>
            <person name="Tritt A."/>
            <person name="Yoshinaga Y."/>
            <person name="Zwiers L.-H."/>
            <person name="Turgeon B."/>
            <person name="Goodwin S."/>
            <person name="Spatafora J."/>
            <person name="Crous P."/>
            <person name="Grigoriev I."/>
        </authorList>
    </citation>
    <scope>NUCLEOTIDE SEQUENCE</scope>
    <source>
        <strain evidence="9">CBS 122368</strain>
    </source>
</reference>
<feature type="region of interest" description="Disordered" evidence="8">
    <location>
        <begin position="476"/>
        <end position="507"/>
    </location>
</feature>
<keyword evidence="2" id="KW-0677">Repeat</keyword>
<name>A0A6A6IFY6_9PLEO</name>
<dbReference type="PROSITE" id="PS50294">
    <property type="entry name" value="WD_REPEATS_REGION"/>
    <property type="match status" value="1"/>
</dbReference>
<protein>
    <recommendedName>
        <fullName evidence="6">ASTRA-associated protein 1</fullName>
    </recommendedName>
</protein>
<organism evidence="9 10">
    <name type="scientific">Trematosphaeria pertusa</name>
    <dbReference type="NCBI Taxonomy" id="390896"/>
    <lineage>
        <taxon>Eukaryota</taxon>
        <taxon>Fungi</taxon>
        <taxon>Dikarya</taxon>
        <taxon>Ascomycota</taxon>
        <taxon>Pezizomycotina</taxon>
        <taxon>Dothideomycetes</taxon>
        <taxon>Pleosporomycetidae</taxon>
        <taxon>Pleosporales</taxon>
        <taxon>Massarineae</taxon>
        <taxon>Trematosphaeriaceae</taxon>
        <taxon>Trematosphaeria</taxon>
    </lineage>
</organism>
<dbReference type="InterPro" id="IPR036322">
    <property type="entry name" value="WD40_repeat_dom_sf"/>
</dbReference>
<gene>
    <name evidence="9" type="ORF">BU26DRAFT_530896</name>
</gene>
<feature type="compositionally biased region" description="Basic and acidic residues" evidence="8">
    <location>
        <begin position="491"/>
        <end position="507"/>
    </location>
</feature>
<feature type="compositionally biased region" description="Polar residues" evidence="8">
    <location>
        <begin position="352"/>
        <end position="369"/>
    </location>
</feature>
<dbReference type="InterPro" id="IPR015943">
    <property type="entry name" value="WD40/YVTN_repeat-like_dom_sf"/>
</dbReference>
<dbReference type="PANTHER" id="PTHR19854:SF1">
    <property type="entry name" value="GUANINE NUCLEOTIDE-BINDING PROTEIN SUBUNIT BETA-LIKE PROTEIN 1"/>
    <property type="match status" value="1"/>
</dbReference>
<dbReference type="Proteomes" id="UP000800094">
    <property type="component" value="Unassembled WGS sequence"/>
</dbReference>
<accession>A0A6A6IFY6</accession>
<dbReference type="PROSITE" id="PS50082">
    <property type="entry name" value="WD_REPEATS_2"/>
    <property type="match status" value="1"/>
</dbReference>
<feature type="compositionally biased region" description="Polar residues" evidence="8">
    <location>
        <begin position="280"/>
        <end position="296"/>
    </location>
</feature>
<feature type="repeat" description="WD" evidence="7">
    <location>
        <begin position="21"/>
        <end position="62"/>
    </location>
</feature>
<evidence type="ECO:0000313" key="9">
    <source>
        <dbReference type="EMBL" id="KAF2248822.1"/>
    </source>
</evidence>
<dbReference type="PANTHER" id="PTHR19854">
    <property type="entry name" value="TRANSDUCIN BETA-LIKE 3"/>
    <property type="match status" value="1"/>
</dbReference>
<feature type="region of interest" description="Disordered" evidence="8">
    <location>
        <begin position="280"/>
        <end position="423"/>
    </location>
</feature>
<evidence type="ECO:0000256" key="7">
    <source>
        <dbReference type="PROSITE-ProRule" id="PRU00221"/>
    </source>
</evidence>
<sequence length="538" mass="58066">MAVHVERQPSTLAAAQPSYIFRGHAAQIHSIQIVHRNTRLVTGDADGWIVLWRLESNRPLALRHTHLLCLSTVPPADGSGTHRPKPWLLHSLPVNTLNFCAFSMCYDGTQGSKTESEKGHAFSAVSSDSILVAVPARDDRKIEVYRLPDEKLAYIVPRVETADTGMVMAVKLAYHPSSNNTVLIAGYEGGFTAVHLLPRTRLPTGKSIPKLAQAIYLSQPHTQPVLSLDALPDPNMYFTSSADAVIAAHRIPEMPLNIEHGDGDESLSSKDIENAGQIGQALSDQPSSVASTNLTPNPEIMVDPTAPSRDIDGLAPSVLLEPSAQEGEGTETVKANASSEPLDISREPIAPSATTSPLSFSKQTISSPSHAAGSQSKSGGLSSLLSSAAAQPQLNPSPPAFPAPIIIQPPHKTINTKHSGQQSLRVRSDGRLFVTGGWDSRVRIYSTKTLKEMAVLKWHKEGVYAVDFGEVLGADDPASPDASVDQELEEEQRLGGDEVAKRETGLGRLQRQREERMQLKHWVVAGAKDGKVSLWEVF</sequence>
<evidence type="ECO:0000313" key="10">
    <source>
        <dbReference type="Proteomes" id="UP000800094"/>
    </source>
</evidence>
<evidence type="ECO:0000256" key="2">
    <source>
        <dbReference type="ARBA" id="ARBA00022737"/>
    </source>
</evidence>
<dbReference type="EMBL" id="ML987195">
    <property type="protein sequence ID" value="KAF2248822.1"/>
    <property type="molecule type" value="Genomic_DNA"/>
</dbReference>
<dbReference type="AlphaFoldDB" id="A0A6A6IFY6"/>
<comment type="subunit">
    <text evidence="5">Component of the ASTRA chromatin remodeling machinery complex.</text>
</comment>
<evidence type="ECO:0000256" key="4">
    <source>
        <dbReference type="ARBA" id="ARBA00037931"/>
    </source>
</evidence>
<evidence type="ECO:0000256" key="6">
    <source>
        <dbReference type="ARBA" id="ARBA00040563"/>
    </source>
</evidence>